<organism evidence="2 3">
    <name type="scientific">Acinetobacter oleivorans (strain JCM 16667 / KCTC 23045 / DR1)</name>
    <dbReference type="NCBI Taxonomy" id="436717"/>
    <lineage>
        <taxon>Bacteria</taxon>
        <taxon>Pseudomonadati</taxon>
        <taxon>Pseudomonadota</taxon>
        <taxon>Gammaproteobacteria</taxon>
        <taxon>Moraxellales</taxon>
        <taxon>Moraxellaceae</taxon>
        <taxon>Acinetobacter</taxon>
    </lineage>
</organism>
<dbReference type="RefSeq" id="WP_013198696.1">
    <property type="nucleotide sequence ID" value="NC_014259.1"/>
</dbReference>
<keyword evidence="1" id="KW-1133">Transmembrane helix</keyword>
<accession>A0AAN0PAH7</accession>
<protein>
    <submittedName>
        <fullName evidence="2">Uncharacterized protein</fullName>
    </submittedName>
</protein>
<sequence length="188" mass="21539">MIYKLTVWQYRISVFCTVMFLVLSVFWFILDCGRLEPLVVLFGGVAALTSLVWPVPNYGNRRLRGRDSFNYSSNNGIFTIGKDQLIFATQWTKASGEAIHLYSDQISIDAIALADNVSSFKEIRNAEAFDFTSRTRTLKENEIAVLKNNNGYYALIRIVDVKDISRSDDRDELTIEWIINPDKKTDFS</sequence>
<reference evidence="2 3" key="1">
    <citation type="journal article" date="2010" name="J. Bacteriol.">
        <title>Complete genome sequence of the diesel-degrading Acinetobacter sp. strain DR1.</title>
        <authorList>
            <person name="Jung J."/>
            <person name="Baek J.H."/>
            <person name="Park W."/>
        </authorList>
    </citation>
    <scope>NUCLEOTIDE SEQUENCE [LARGE SCALE GENOMIC DNA]</scope>
    <source>
        <strain evidence="3">JCM 16667 / KCTC 23045 / DR1</strain>
    </source>
</reference>
<keyword evidence="1" id="KW-0472">Membrane</keyword>
<evidence type="ECO:0000313" key="3">
    <source>
        <dbReference type="Proteomes" id="UP000000392"/>
    </source>
</evidence>
<feature type="transmembrane region" description="Helical" evidence="1">
    <location>
        <begin position="36"/>
        <end position="56"/>
    </location>
</feature>
<feature type="transmembrane region" description="Helical" evidence="1">
    <location>
        <begin position="12"/>
        <end position="30"/>
    </location>
</feature>
<dbReference type="KEGG" id="acd:AOLE_14895"/>
<evidence type="ECO:0000256" key="1">
    <source>
        <dbReference type="SAM" id="Phobius"/>
    </source>
</evidence>
<dbReference type="GeneID" id="9383404"/>
<dbReference type="EMBL" id="CP002080">
    <property type="protein sequence ID" value="ADI91866.1"/>
    <property type="molecule type" value="Genomic_DNA"/>
</dbReference>
<dbReference type="AlphaFoldDB" id="A0AAN0PAH7"/>
<name>A0AAN0PAH7_ACISD</name>
<evidence type="ECO:0000313" key="2">
    <source>
        <dbReference type="EMBL" id="ADI91866.1"/>
    </source>
</evidence>
<keyword evidence="1" id="KW-0812">Transmembrane</keyword>
<gene>
    <name evidence="2" type="ordered locus">AOLE_14895</name>
</gene>
<dbReference type="Proteomes" id="UP000000392">
    <property type="component" value="Chromosome"/>
</dbReference>
<proteinExistence type="predicted"/>